<accession>A0ABX7CDW5</accession>
<dbReference type="EMBL" id="CP068046">
    <property type="protein sequence ID" value="QQR40136.1"/>
    <property type="molecule type" value="Genomic_DNA"/>
</dbReference>
<evidence type="ECO:0000313" key="2">
    <source>
        <dbReference type="EMBL" id="QQR40136.1"/>
    </source>
</evidence>
<dbReference type="Proteomes" id="UP000595857">
    <property type="component" value="Chromosome"/>
</dbReference>
<keyword evidence="1" id="KW-0732">Signal</keyword>
<sequence length="214" mass="21300">MRSFHKILLGSAAALSLTTAVSIAQDNESTNVLGNTLDSVTGTVSGTVDGVTNSVSGTVEGVTNSVDSTLGTSVGDTVTSVTGGDATGTVGDVTGAGDVAGSTGDVGNLDFNGILSNISSDGNSVGDIGNISDAADLGDVQVIDIADVANFDANALNDALNGNASNITALQDALNGNSFLNEFFSANSIDVSDVVALNNDQDGSLTFYTYSQED</sequence>
<evidence type="ECO:0000313" key="3">
    <source>
        <dbReference type="Proteomes" id="UP000595857"/>
    </source>
</evidence>
<feature type="signal peptide" evidence="1">
    <location>
        <begin position="1"/>
        <end position="24"/>
    </location>
</feature>
<keyword evidence="3" id="KW-1185">Reference proteome</keyword>
<feature type="chain" id="PRO_5047034434" evidence="1">
    <location>
        <begin position="25"/>
        <end position="214"/>
    </location>
</feature>
<name>A0ABX7CDW5_9HYPH</name>
<protein>
    <submittedName>
        <fullName evidence="2">Uncharacterized protein</fullName>
    </submittedName>
</protein>
<gene>
    <name evidence="2" type="ORF">JI748_03745</name>
</gene>
<reference evidence="2 3" key="1">
    <citation type="submission" date="2021-01" db="EMBL/GenBank/DDBJ databases">
        <title>Genome seq and assembly of Devosia sp. LEGU1.</title>
        <authorList>
            <person name="Chhetri G."/>
        </authorList>
    </citation>
    <scope>NUCLEOTIDE SEQUENCE [LARGE SCALE GENOMIC DNA]</scope>
    <source>
        <strain evidence="2 3">LEGU1</strain>
    </source>
</reference>
<dbReference type="RefSeq" id="WP_201635200.1">
    <property type="nucleotide sequence ID" value="NZ_CP068046.1"/>
</dbReference>
<evidence type="ECO:0000256" key="1">
    <source>
        <dbReference type="SAM" id="SignalP"/>
    </source>
</evidence>
<proteinExistence type="predicted"/>
<organism evidence="2 3">
    <name type="scientific">Devosia rhizoryzae</name>
    <dbReference type="NCBI Taxonomy" id="2774137"/>
    <lineage>
        <taxon>Bacteria</taxon>
        <taxon>Pseudomonadati</taxon>
        <taxon>Pseudomonadota</taxon>
        <taxon>Alphaproteobacteria</taxon>
        <taxon>Hyphomicrobiales</taxon>
        <taxon>Devosiaceae</taxon>
        <taxon>Devosia</taxon>
    </lineage>
</organism>